<keyword evidence="3" id="KW-1185">Reference proteome</keyword>
<proteinExistence type="predicted"/>
<evidence type="ECO:0000313" key="2">
    <source>
        <dbReference type="EMBL" id="QIN84057.1"/>
    </source>
</evidence>
<name>A0A6G8QCR9_9ACTN</name>
<sequence>MTETLLLFAGASLLGVGVATLLVAIQTLRTARRYVDLAEERLEHLREGQDRLLAHLEEQRRVRYEAQEEAEPDVRTYQGAGLSIERTKQELLGRRAAERGPEAPGRTEAKPPEEPRKAEKPRRPAGLPETRSSGSAGSPAAPPVRAVRHPHPDDDVPPGSTLAGQVRASGGSPVQMFRVFYDRYLDNYEGYVKLAGRIHDTRTAEEKIAGSRAERDWKERLRRVNDGIERTTERLDILEHSNPELVSDDRVSRRAGIARSHSRLTK</sequence>
<accession>A0A6G8QCR9</accession>
<evidence type="ECO:0000313" key="3">
    <source>
        <dbReference type="Proteomes" id="UP000501452"/>
    </source>
</evidence>
<protein>
    <submittedName>
        <fullName evidence="2">Uncharacterized protein</fullName>
    </submittedName>
</protein>
<feature type="region of interest" description="Disordered" evidence="1">
    <location>
        <begin position="64"/>
        <end position="168"/>
    </location>
</feature>
<dbReference type="Proteomes" id="UP000501452">
    <property type="component" value="Chromosome"/>
</dbReference>
<dbReference type="EMBL" id="CP045119">
    <property type="protein sequence ID" value="QIN84057.1"/>
    <property type="molecule type" value="Genomic_DNA"/>
</dbReference>
<reference evidence="2 3" key="1">
    <citation type="submission" date="2019-10" db="EMBL/GenBank/DDBJ databases">
        <title>Rubrobacter sp nov SCSIO 52090 isolated from a deep-sea sediment in the South China Sea.</title>
        <authorList>
            <person name="Chen R.W."/>
        </authorList>
    </citation>
    <scope>NUCLEOTIDE SEQUENCE [LARGE SCALE GENOMIC DNA]</scope>
    <source>
        <strain evidence="2 3">SCSIO 52909</strain>
    </source>
</reference>
<feature type="compositionally biased region" description="Low complexity" evidence="1">
    <location>
        <begin position="132"/>
        <end position="145"/>
    </location>
</feature>
<dbReference type="KEGG" id="rub:GBA63_16440"/>
<feature type="compositionally biased region" description="Basic and acidic residues" evidence="1">
    <location>
        <begin position="85"/>
        <end position="122"/>
    </location>
</feature>
<dbReference type="RefSeq" id="WP_166177901.1">
    <property type="nucleotide sequence ID" value="NZ_CP045119.1"/>
</dbReference>
<organism evidence="2 3">
    <name type="scientific">Rubrobacter tropicus</name>
    <dbReference type="NCBI Taxonomy" id="2653851"/>
    <lineage>
        <taxon>Bacteria</taxon>
        <taxon>Bacillati</taxon>
        <taxon>Actinomycetota</taxon>
        <taxon>Rubrobacteria</taxon>
        <taxon>Rubrobacterales</taxon>
        <taxon>Rubrobacteraceae</taxon>
        <taxon>Rubrobacter</taxon>
    </lineage>
</organism>
<evidence type="ECO:0000256" key="1">
    <source>
        <dbReference type="SAM" id="MobiDB-lite"/>
    </source>
</evidence>
<dbReference type="AlphaFoldDB" id="A0A6G8QCR9"/>
<gene>
    <name evidence="2" type="ORF">GBA63_16440</name>
</gene>